<proteinExistence type="predicted"/>
<dbReference type="GO" id="GO:0016798">
    <property type="term" value="F:hydrolase activity, acting on glycosyl bonds"/>
    <property type="evidence" value="ECO:0007669"/>
    <property type="project" value="UniProtKB-KW"/>
</dbReference>
<gene>
    <name evidence="5" type="ORF">D7044_30315</name>
</gene>
<dbReference type="Proteomes" id="UP000275865">
    <property type="component" value="Unassembled WGS sequence"/>
</dbReference>
<dbReference type="InterPro" id="IPR013222">
    <property type="entry name" value="Glyco_hyd_98_carb-bd"/>
</dbReference>
<dbReference type="SMART" id="SM00776">
    <property type="entry name" value="NPCBM"/>
    <property type="match status" value="1"/>
</dbReference>
<feature type="signal peptide" evidence="3">
    <location>
        <begin position="1"/>
        <end position="33"/>
    </location>
</feature>
<dbReference type="SUPFAM" id="SSF49785">
    <property type="entry name" value="Galactose-binding domain-like"/>
    <property type="match status" value="1"/>
</dbReference>
<dbReference type="Pfam" id="PF10566">
    <property type="entry name" value="Glyco_hydro_97"/>
    <property type="match status" value="1"/>
</dbReference>
<accession>A0A3A9XLR4</accession>
<dbReference type="InterPro" id="IPR038637">
    <property type="entry name" value="NPCBM_sf"/>
</dbReference>
<dbReference type="PROSITE" id="PS51318">
    <property type="entry name" value="TAT"/>
    <property type="match status" value="1"/>
</dbReference>
<dbReference type="EMBL" id="RAZT01000022">
    <property type="protein sequence ID" value="RKN26135.1"/>
    <property type="molecule type" value="Genomic_DNA"/>
</dbReference>
<comment type="caution">
    <text evidence="5">The sequence shown here is derived from an EMBL/GenBank/DDBJ whole genome shotgun (WGS) entry which is preliminary data.</text>
</comment>
<dbReference type="InterPro" id="IPR029483">
    <property type="entry name" value="GH97_C"/>
</dbReference>
<dbReference type="InterPro" id="IPR008979">
    <property type="entry name" value="Galactose-bd-like_sf"/>
</dbReference>
<reference evidence="5 6" key="1">
    <citation type="submission" date="2018-09" db="EMBL/GenBank/DDBJ databases">
        <title>Micromonospora sp. nov. MS1-9, isolated from a root of Musa sp.</title>
        <authorList>
            <person name="Kuncharoen N."/>
            <person name="Kudo T."/>
            <person name="Ohkuma M."/>
            <person name="Yuki M."/>
            <person name="Tanasupawat S."/>
        </authorList>
    </citation>
    <scope>NUCLEOTIDE SEQUENCE [LARGE SCALE GENOMIC DNA]</scope>
    <source>
        <strain evidence="5 6">MS1-9</strain>
    </source>
</reference>
<dbReference type="Pfam" id="PF08305">
    <property type="entry name" value="NPCBM"/>
    <property type="match status" value="1"/>
</dbReference>
<evidence type="ECO:0000259" key="4">
    <source>
        <dbReference type="SMART" id="SM00776"/>
    </source>
</evidence>
<dbReference type="InterPro" id="IPR013785">
    <property type="entry name" value="Aldolase_TIM"/>
</dbReference>
<keyword evidence="1" id="KW-0378">Hydrolase</keyword>
<dbReference type="InterPro" id="IPR018905">
    <property type="entry name" value="A-galactase_NEW3"/>
</dbReference>
<dbReference type="InterPro" id="IPR013780">
    <property type="entry name" value="Glyco_hydro_b"/>
</dbReference>
<keyword evidence="2" id="KW-0326">Glycosidase</keyword>
<dbReference type="InterPro" id="IPR029486">
    <property type="entry name" value="GH97_N"/>
</dbReference>
<dbReference type="Gene3D" id="3.20.20.70">
    <property type="entry name" value="Aldolase class I"/>
    <property type="match status" value="1"/>
</dbReference>
<evidence type="ECO:0000313" key="5">
    <source>
        <dbReference type="EMBL" id="RKN26135.1"/>
    </source>
</evidence>
<feature type="domain" description="Glycosyl hydrolase family 98 putative carbohydrate-binding module" evidence="4">
    <location>
        <begin position="741"/>
        <end position="886"/>
    </location>
</feature>
<evidence type="ECO:0000256" key="3">
    <source>
        <dbReference type="SAM" id="SignalP"/>
    </source>
</evidence>
<dbReference type="PANTHER" id="PTHR35803">
    <property type="entry name" value="GLUCAN 1,4-ALPHA-GLUCOSIDASE SUSB-RELATED"/>
    <property type="match status" value="1"/>
</dbReference>
<dbReference type="InterPro" id="IPR014718">
    <property type="entry name" value="GH-type_carb-bd"/>
</dbReference>
<evidence type="ECO:0000256" key="2">
    <source>
        <dbReference type="ARBA" id="ARBA00023295"/>
    </source>
</evidence>
<dbReference type="InterPro" id="IPR052720">
    <property type="entry name" value="Glycosyl_hydrolase_97"/>
</dbReference>
<dbReference type="SUPFAM" id="SSF51445">
    <property type="entry name" value="(Trans)glycosidases"/>
    <property type="match status" value="1"/>
</dbReference>
<protein>
    <submittedName>
        <fullName evidence="5">Alpha-glucosidase</fullName>
    </submittedName>
</protein>
<dbReference type="Pfam" id="PF14508">
    <property type="entry name" value="GH97_N"/>
    <property type="match status" value="1"/>
</dbReference>
<dbReference type="Pfam" id="PF14509">
    <property type="entry name" value="GH97_C"/>
    <property type="match status" value="1"/>
</dbReference>
<name>A0A3A9XLR4_9ACTN</name>
<dbReference type="GO" id="GO:0030246">
    <property type="term" value="F:carbohydrate binding"/>
    <property type="evidence" value="ECO:0007669"/>
    <property type="project" value="InterPro"/>
</dbReference>
<dbReference type="InterPro" id="IPR006311">
    <property type="entry name" value="TAT_signal"/>
</dbReference>
<evidence type="ECO:0000313" key="6">
    <source>
        <dbReference type="Proteomes" id="UP000275865"/>
    </source>
</evidence>
<evidence type="ECO:0000256" key="1">
    <source>
        <dbReference type="ARBA" id="ARBA00022801"/>
    </source>
</evidence>
<organism evidence="5 6">
    <name type="scientific">Micromonospora musae</name>
    <dbReference type="NCBI Taxonomy" id="1894970"/>
    <lineage>
        <taxon>Bacteria</taxon>
        <taxon>Bacillati</taxon>
        <taxon>Actinomycetota</taxon>
        <taxon>Actinomycetes</taxon>
        <taxon>Micromonosporales</taxon>
        <taxon>Micromonosporaceae</taxon>
        <taxon>Micromonospora</taxon>
    </lineage>
</organism>
<dbReference type="Gene3D" id="2.70.98.10">
    <property type="match status" value="1"/>
</dbReference>
<sequence length="887" mass="95343">MRAHSSRHRFLVRCVVPLLAAAAAAVLPTSATASQTATTWSVRGPSPAAPVSATVALNSAGGLTLAVAHKGTTVLAPAAIGLETTAADLTNGLTFLRRTDRIVTENYVMTTGKQRARHARMAESTLSFAGAEGTRMDLVLRVSGDGVAYRYVLPDTDGLTVTREASSYAPPADAPAWLLPYTANYEATRVETTAGAAAAGDFGFPALFDVDGTYVLLTESDVDGRYSGGRLTHQAGSGTYTIKLADAEITSPGPLATPWRTAIVGDLATVTASTLVDDLAPASKLTDTSWIRPGTVAWSWLSEHASPRDPVRQKQYVDFAARNGWSYILIDEGWDRSWVPDVVRYARARGVEVLLWFHWTALDTAQERDATLSLVKSWGVAGVKVDFMDSDSQARFQWYDDILRKTAEMRLMVNFHGATIPRGIQRTWPHVMTLEAIRGAEQFRTRAATNTMFPFTRNIVGGMDYTPVAFVVSDRDTTDAHEVATFLVYESGWQHAADKPENYDSRPEALRTLNQLPTTWDETRLLGGRPGQEAYLARRAGERWYVGGISAVPAKTFETPLTFLGKGRWLVETLRDGPHGLVREARVADSDDALSVPVATNGGFVTVICEYTKGMSTCDQPVRRVPQTDLMVTPAQAETRPGSTIDVRGTFTLPAGGPIRDVQLRVLPPAGWTAGGATVSAKHIRAGESISGAWTVTAATNADPGYVDVPVVATYRFPDDPQRRPVHVEQAVRVFVPPPNPSGAAYVSDLPFLSESNGWGPVERDRSNGEMDAGDGLPLTIAGRAFAKGIGTHAPSEVTVWLGGTCSQLQAEVGIDDEVTESGSVAFQLFGDGRQLADTGVVRRADGARPLAVDVGGVRMLTLKVTDGGDGKNFDHADWADARVTCA</sequence>
<dbReference type="InterPro" id="IPR019563">
    <property type="entry name" value="GH97_catalytic"/>
</dbReference>
<dbReference type="Gene3D" id="2.60.40.1180">
    <property type="entry name" value="Golgi alpha-mannosidase II"/>
    <property type="match status" value="1"/>
</dbReference>
<keyword evidence="3" id="KW-0732">Signal</keyword>
<dbReference type="PANTHER" id="PTHR35803:SF2">
    <property type="entry name" value="RETAINING ALPHA-GALACTOSIDASE"/>
    <property type="match status" value="1"/>
</dbReference>
<dbReference type="Pfam" id="PF10633">
    <property type="entry name" value="NPCBM_assoc"/>
    <property type="match status" value="1"/>
</dbReference>
<dbReference type="AlphaFoldDB" id="A0A3A9XLR4"/>
<dbReference type="Gene3D" id="2.60.120.1060">
    <property type="entry name" value="NPCBM/NEW2 domain"/>
    <property type="match status" value="1"/>
</dbReference>
<dbReference type="InterPro" id="IPR017853">
    <property type="entry name" value="GH"/>
</dbReference>
<dbReference type="RefSeq" id="WP_120690927.1">
    <property type="nucleotide sequence ID" value="NZ_RAZT01000022.1"/>
</dbReference>
<feature type="chain" id="PRO_5017475658" evidence="3">
    <location>
        <begin position="34"/>
        <end position="887"/>
    </location>
</feature>